<evidence type="ECO:0000256" key="2">
    <source>
        <dbReference type="SAM" id="Phobius"/>
    </source>
</evidence>
<name>A0A0F7SKX6_PHARH</name>
<feature type="transmembrane region" description="Helical" evidence="2">
    <location>
        <begin position="34"/>
        <end position="54"/>
    </location>
</feature>
<accession>A0A0F7SKX6</accession>
<evidence type="ECO:0000256" key="1">
    <source>
        <dbReference type="SAM" id="MobiDB-lite"/>
    </source>
</evidence>
<keyword evidence="2" id="KW-1133">Transmembrane helix</keyword>
<dbReference type="EMBL" id="LN483124">
    <property type="protein sequence ID" value="CED82041.1"/>
    <property type="molecule type" value="Genomic_DNA"/>
</dbReference>
<reference evidence="3" key="1">
    <citation type="submission" date="2014-08" db="EMBL/GenBank/DDBJ databases">
        <authorList>
            <person name="Sharma Rahul"/>
            <person name="Thines Marco"/>
        </authorList>
    </citation>
    <scope>NUCLEOTIDE SEQUENCE</scope>
</reference>
<feature type="compositionally biased region" description="Pro residues" evidence="1">
    <location>
        <begin position="15"/>
        <end position="26"/>
    </location>
</feature>
<evidence type="ECO:0008006" key="4">
    <source>
        <dbReference type="Google" id="ProtNLM"/>
    </source>
</evidence>
<keyword evidence="2" id="KW-0472">Membrane</keyword>
<protein>
    <recommendedName>
        <fullName evidence="4">Transmembrane protein</fullName>
    </recommendedName>
</protein>
<keyword evidence="2" id="KW-0812">Transmembrane</keyword>
<dbReference type="AlphaFoldDB" id="A0A0F7SKX6"/>
<proteinExistence type="predicted"/>
<sequence length="126" mass="14207">MRGDKGRSSRAFDPNHPPPFRSPPSSHPDSLPPYLFILLFPFPSTFLFGSFLLLSSICSFTTFLFPCLLICLFRFLVLHVRPPQKHRGDLAASSTNHRSREHGDSFAVLPFYSLAFSPYSSNCVNN</sequence>
<feature type="transmembrane region" description="Helical" evidence="2">
    <location>
        <begin position="60"/>
        <end position="77"/>
    </location>
</feature>
<feature type="region of interest" description="Disordered" evidence="1">
    <location>
        <begin position="1"/>
        <end position="28"/>
    </location>
</feature>
<evidence type="ECO:0000313" key="3">
    <source>
        <dbReference type="EMBL" id="CED82041.1"/>
    </source>
</evidence>
<organism evidence="3">
    <name type="scientific">Phaffia rhodozyma</name>
    <name type="common">Yeast</name>
    <name type="synonym">Xanthophyllomyces dendrorhous</name>
    <dbReference type="NCBI Taxonomy" id="264483"/>
    <lineage>
        <taxon>Eukaryota</taxon>
        <taxon>Fungi</taxon>
        <taxon>Dikarya</taxon>
        <taxon>Basidiomycota</taxon>
        <taxon>Agaricomycotina</taxon>
        <taxon>Tremellomycetes</taxon>
        <taxon>Cystofilobasidiales</taxon>
        <taxon>Mrakiaceae</taxon>
        <taxon>Phaffia</taxon>
    </lineage>
</organism>